<sequence>MDGDKHDISERLILHMTAASALRARERDDDAWRRDRHALRAWQADRLAHTHADLLASERYRPAAEFFLNELYGPKDFAERDAALARVQPMLSRFLPRSALETICSAVELDALSETLDAAMVDALRDGAADTPIDDARYAAAYRQVGRRADRDRQIALIRHVGEALDELTHHPMIRGMLRLMGAPARAVGLGALHTFLVRGFEAFAHMEGAGQFLDSIIEREQALSDQIFEATTNARR</sequence>
<dbReference type="NCBIfam" id="NF047641">
    <property type="entry name" value="FFLEE_fam"/>
    <property type="match status" value="1"/>
</dbReference>
<gene>
    <name evidence="2" type="ORF">JY500_13810</name>
</gene>
<dbReference type="Pfam" id="PF26621">
    <property type="entry name" value="DUF8198"/>
    <property type="match status" value="1"/>
</dbReference>
<dbReference type="Proteomes" id="UP000663570">
    <property type="component" value="Chromosome"/>
</dbReference>
<dbReference type="InterPro" id="IPR058511">
    <property type="entry name" value="DUF8198"/>
</dbReference>
<protein>
    <recommendedName>
        <fullName evidence="1">DUF8198 domain-containing protein</fullName>
    </recommendedName>
</protein>
<evidence type="ECO:0000313" key="2">
    <source>
        <dbReference type="EMBL" id="QSI75567.1"/>
    </source>
</evidence>
<reference evidence="2 3" key="1">
    <citation type="submission" date="2021-02" db="EMBL/GenBank/DDBJ databases">
        <title>Niveibacterium changnyeongensis HC41.</title>
        <authorList>
            <person name="Kang M."/>
        </authorList>
    </citation>
    <scope>NUCLEOTIDE SEQUENCE [LARGE SCALE GENOMIC DNA]</scope>
    <source>
        <strain evidence="2 3">HC41</strain>
    </source>
</reference>
<keyword evidence="3" id="KW-1185">Reference proteome</keyword>
<dbReference type="EMBL" id="CP071060">
    <property type="protein sequence ID" value="QSI75567.1"/>
    <property type="molecule type" value="Genomic_DNA"/>
</dbReference>
<evidence type="ECO:0000259" key="1">
    <source>
        <dbReference type="Pfam" id="PF26621"/>
    </source>
</evidence>
<dbReference type="InterPro" id="IPR058063">
    <property type="entry name" value="FFLEE_fam"/>
</dbReference>
<evidence type="ECO:0000313" key="3">
    <source>
        <dbReference type="Proteomes" id="UP000663570"/>
    </source>
</evidence>
<accession>A0ABX7M1C0</accession>
<proteinExistence type="predicted"/>
<name>A0ABX7M1C0_9RHOO</name>
<dbReference type="RefSeq" id="WP_206253242.1">
    <property type="nucleotide sequence ID" value="NZ_CP071060.1"/>
</dbReference>
<organism evidence="2 3">
    <name type="scientific">Niveibacterium microcysteis</name>
    <dbReference type="NCBI Taxonomy" id="2811415"/>
    <lineage>
        <taxon>Bacteria</taxon>
        <taxon>Pseudomonadati</taxon>
        <taxon>Pseudomonadota</taxon>
        <taxon>Betaproteobacteria</taxon>
        <taxon>Rhodocyclales</taxon>
        <taxon>Rhodocyclaceae</taxon>
        <taxon>Niveibacterium</taxon>
    </lineage>
</organism>
<feature type="domain" description="DUF8198" evidence="1">
    <location>
        <begin position="24"/>
        <end position="233"/>
    </location>
</feature>